<feature type="domain" description="Putative restriction endonuclease" evidence="1">
    <location>
        <begin position="14"/>
        <end position="178"/>
    </location>
</feature>
<organism evidence="2 3">
    <name type="scientific">Neorhodopirellula pilleata</name>
    <dbReference type="NCBI Taxonomy" id="2714738"/>
    <lineage>
        <taxon>Bacteria</taxon>
        <taxon>Pseudomonadati</taxon>
        <taxon>Planctomycetota</taxon>
        <taxon>Planctomycetia</taxon>
        <taxon>Pirellulales</taxon>
        <taxon>Pirellulaceae</taxon>
        <taxon>Neorhodopirellula</taxon>
    </lineage>
</organism>
<dbReference type="PANTHER" id="PTHR36558">
    <property type="entry name" value="GLR1098 PROTEIN"/>
    <property type="match status" value="1"/>
</dbReference>
<evidence type="ECO:0000259" key="1">
    <source>
        <dbReference type="Pfam" id="PF05685"/>
    </source>
</evidence>
<protein>
    <recommendedName>
        <fullName evidence="1">Putative restriction endonuclease domain-containing protein</fullName>
    </recommendedName>
</protein>
<comment type="caution">
    <text evidence="2">The sequence shown here is derived from an EMBL/GenBank/DDBJ whole genome shotgun (WGS) entry which is preliminary data.</text>
</comment>
<dbReference type="InterPro" id="IPR012296">
    <property type="entry name" value="Nuclease_put_TT1808"/>
</dbReference>
<dbReference type="RefSeq" id="WP_146577485.1">
    <property type="nucleotide sequence ID" value="NZ_SJPM01000003.1"/>
</dbReference>
<dbReference type="EMBL" id="SJPM01000003">
    <property type="protein sequence ID" value="TWT98810.1"/>
    <property type="molecule type" value="Genomic_DNA"/>
</dbReference>
<dbReference type="InterPro" id="IPR011335">
    <property type="entry name" value="Restrct_endonuc-II-like"/>
</dbReference>
<gene>
    <name evidence="2" type="ORF">Pla100_19760</name>
</gene>
<sequence length="197" mass="22036">MSTASHFQPISVRDYLDGEQQAKRKHEYVAGDIYAMAGGTVQHNRIASNATGALFAQLRGQRCQVFNSDMKVRVRLSSGTRFYYPDVSVVCQPNPPSETFQDAPVVIIEVVSDSTRRTDEYEKREAYLSIDSLCVYVLIEQNAALALVYRRADSGFDREVIQGARSVILLPEIGCELALEDVYQNVEFQSADPDEEA</sequence>
<dbReference type="Proteomes" id="UP000316213">
    <property type="component" value="Unassembled WGS sequence"/>
</dbReference>
<keyword evidence="3" id="KW-1185">Reference proteome</keyword>
<dbReference type="SUPFAM" id="SSF52980">
    <property type="entry name" value="Restriction endonuclease-like"/>
    <property type="match status" value="1"/>
</dbReference>
<proteinExistence type="predicted"/>
<name>A0A5C6AH70_9BACT</name>
<evidence type="ECO:0000313" key="2">
    <source>
        <dbReference type="EMBL" id="TWT98810.1"/>
    </source>
</evidence>
<dbReference type="Gene3D" id="3.90.1570.10">
    <property type="entry name" value="tt1808, chain A"/>
    <property type="match status" value="1"/>
</dbReference>
<dbReference type="OrthoDB" id="9808428at2"/>
<dbReference type="PANTHER" id="PTHR36558:SF1">
    <property type="entry name" value="RESTRICTION ENDONUCLEASE DOMAIN-CONTAINING PROTEIN-RELATED"/>
    <property type="match status" value="1"/>
</dbReference>
<dbReference type="Pfam" id="PF05685">
    <property type="entry name" value="Uma2"/>
    <property type="match status" value="1"/>
</dbReference>
<reference evidence="2 3" key="1">
    <citation type="submission" date="2019-02" db="EMBL/GenBank/DDBJ databases">
        <title>Deep-cultivation of Planctomycetes and their phenomic and genomic characterization uncovers novel biology.</title>
        <authorList>
            <person name="Wiegand S."/>
            <person name="Jogler M."/>
            <person name="Boedeker C."/>
            <person name="Pinto D."/>
            <person name="Vollmers J."/>
            <person name="Rivas-Marin E."/>
            <person name="Kohn T."/>
            <person name="Peeters S.H."/>
            <person name="Heuer A."/>
            <person name="Rast P."/>
            <person name="Oberbeckmann S."/>
            <person name="Bunk B."/>
            <person name="Jeske O."/>
            <person name="Meyerdierks A."/>
            <person name="Storesund J.E."/>
            <person name="Kallscheuer N."/>
            <person name="Luecker S."/>
            <person name="Lage O.M."/>
            <person name="Pohl T."/>
            <person name="Merkel B.J."/>
            <person name="Hornburger P."/>
            <person name="Mueller R.-W."/>
            <person name="Bruemmer F."/>
            <person name="Labrenz M."/>
            <person name="Spormann A.M."/>
            <person name="Op Den Camp H."/>
            <person name="Overmann J."/>
            <person name="Amann R."/>
            <person name="Jetten M.S.M."/>
            <person name="Mascher T."/>
            <person name="Medema M.H."/>
            <person name="Devos D.P."/>
            <person name="Kaster A.-K."/>
            <person name="Ovreas L."/>
            <person name="Rohde M."/>
            <person name="Galperin M.Y."/>
            <person name="Jogler C."/>
        </authorList>
    </citation>
    <scope>NUCLEOTIDE SEQUENCE [LARGE SCALE GENOMIC DNA]</scope>
    <source>
        <strain evidence="2 3">Pla100</strain>
    </source>
</reference>
<dbReference type="CDD" id="cd06260">
    <property type="entry name" value="DUF820-like"/>
    <property type="match status" value="1"/>
</dbReference>
<evidence type="ECO:0000313" key="3">
    <source>
        <dbReference type="Proteomes" id="UP000316213"/>
    </source>
</evidence>
<dbReference type="InterPro" id="IPR008538">
    <property type="entry name" value="Uma2"/>
</dbReference>
<dbReference type="AlphaFoldDB" id="A0A5C6AH70"/>
<accession>A0A5C6AH70</accession>